<feature type="signal peptide" evidence="1">
    <location>
        <begin position="1"/>
        <end position="20"/>
    </location>
</feature>
<dbReference type="OrthoDB" id="2402916at2759"/>
<dbReference type="EMBL" id="KE561095">
    <property type="protein sequence ID" value="EPZ32938.1"/>
    <property type="molecule type" value="Genomic_DNA"/>
</dbReference>
<gene>
    <name evidence="3" type="ORF">O9G_004618</name>
</gene>
<keyword evidence="1" id="KW-0732">Signal</keyword>
<dbReference type="InterPro" id="IPR018571">
    <property type="entry name" value="Membrane_anchor_Opy2_N"/>
</dbReference>
<sequence>MNSFNIFFCLAVILVGFVAANDCVLCDQSIKTCDPSCTVGQDCVVVPQTCKKCSFARCVQNNKDEKGSEGGCVICSKDEPKCPVCSTDKTCMTCATAACYPISAFPNVTAMVTLLASSPD</sequence>
<reference evidence="3 4" key="1">
    <citation type="journal article" date="2013" name="Curr. Biol.">
        <title>Shared signatures of parasitism and phylogenomics unite Cryptomycota and microsporidia.</title>
        <authorList>
            <person name="James T.Y."/>
            <person name="Pelin A."/>
            <person name="Bonen L."/>
            <person name="Ahrendt S."/>
            <person name="Sain D."/>
            <person name="Corradi N."/>
            <person name="Stajich J.E."/>
        </authorList>
    </citation>
    <scope>NUCLEOTIDE SEQUENCE [LARGE SCALE GENOMIC DNA]</scope>
    <source>
        <strain evidence="3 4">CSF55</strain>
    </source>
</reference>
<evidence type="ECO:0000256" key="1">
    <source>
        <dbReference type="SAM" id="SignalP"/>
    </source>
</evidence>
<dbReference type="HOGENOM" id="CLU_2050978_0_0_1"/>
<evidence type="ECO:0000313" key="4">
    <source>
        <dbReference type="Proteomes" id="UP000030755"/>
    </source>
</evidence>
<dbReference type="AlphaFoldDB" id="A0A075ARS0"/>
<keyword evidence="4" id="KW-1185">Reference proteome</keyword>
<feature type="chain" id="PRO_5001704787" description="Membrane anchor Opy2 N-terminal domain-containing protein" evidence="1">
    <location>
        <begin position="21"/>
        <end position="120"/>
    </location>
</feature>
<feature type="domain" description="Membrane anchor Opy2 N-terminal" evidence="2">
    <location>
        <begin position="23"/>
        <end position="58"/>
    </location>
</feature>
<dbReference type="Proteomes" id="UP000030755">
    <property type="component" value="Unassembled WGS sequence"/>
</dbReference>
<proteinExistence type="predicted"/>
<evidence type="ECO:0000313" key="3">
    <source>
        <dbReference type="EMBL" id="EPZ32938.1"/>
    </source>
</evidence>
<accession>A0A075ARS0</accession>
<dbReference type="OMA" id="PKCANDE"/>
<organism evidence="3 4">
    <name type="scientific">Rozella allomycis (strain CSF55)</name>
    <dbReference type="NCBI Taxonomy" id="988480"/>
    <lineage>
        <taxon>Eukaryota</taxon>
        <taxon>Fungi</taxon>
        <taxon>Fungi incertae sedis</taxon>
        <taxon>Cryptomycota</taxon>
        <taxon>Cryptomycota incertae sedis</taxon>
        <taxon>Rozella</taxon>
    </lineage>
</organism>
<protein>
    <recommendedName>
        <fullName evidence="2">Membrane anchor Opy2 N-terminal domain-containing protein</fullName>
    </recommendedName>
</protein>
<name>A0A075ARS0_ROZAC</name>
<dbReference type="Pfam" id="PF09463">
    <property type="entry name" value="Opy2"/>
    <property type="match status" value="1"/>
</dbReference>
<evidence type="ECO:0000259" key="2">
    <source>
        <dbReference type="Pfam" id="PF09463"/>
    </source>
</evidence>